<dbReference type="AlphaFoldDB" id="A0A8H7RXM8"/>
<accession>A0A8H7RXM8</accession>
<name>A0A8H7RXM8_9FUNG</name>
<sequence length="752" mass="85084">MASNPNRASSGAPKRRSILGELGIKPNGANGVAPSPSPKKQLTTDSPTTPTVATRRASLARASKTPTTRPRPLSMAGTTNTSSSLASSAGHRTAPSSPTVQRSNSKATTGSNTVGGIQQRKTPAAINTAKATAASVNGPKTPTPTTATAKRRSIVSTSTSSQGSPNSPLLRRGSTATTKRRSVAGSPSPSASSSTTRKTLEQLKELQQKLADKEKELEEKESMIHELQMKMTDLSASDKSSEDPATPLLSSSSMLIPCDSSVESERDKTLLDDIDKVKHEYQHEIESIRKQLKQAQKEKEAVTVEVKDQETLKSEIRRQVNEEVDMAHKVAMEQLVEEQERKWQSEIQIIRGEHEKTLTQLEAEHAKLIADNENDFQTKIKVMNEEKGKQVKELQDRITEMEKTLDDSRNVSNLRRLERQITDNQAAFDDFKRQAAQATESLERRFRDEMQQLQNGNDDTAEVWLGKNRAAQQEIDRLQASLIELKTKHAAELQDIKDRYDEQINDWSAKCEEQENEMDSQAHQIESLLTQIDDLQNSLEASTKRLERNSSYNKKKQLMEPSVSEEETGFHHRHCEEKLQTQKLEVEDLHRRISNLKQSNEAQLNRLGHEKARELQELRKEIQQVQDMLDTTKQQSEERLSSIAQQHKKEIHVMHEQYQKLVDIKDRELEDYSYRVKAIAATKQKEMDRVREESNEKISEIESHIEGYETRIHQFERQTDELQQKCVAHQDENVQLARLISQLQGELHIGNA</sequence>
<evidence type="ECO:0000313" key="3">
    <source>
        <dbReference type="EMBL" id="KAG2218505.1"/>
    </source>
</evidence>
<keyword evidence="4" id="KW-1185">Reference proteome</keyword>
<keyword evidence="1" id="KW-0175">Coiled coil</keyword>
<feature type="compositionally biased region" description="Low complexity" evidence="2">
    <location>
        <begin position="76"/>
        <end position="89"/>
    </location>
</feature>
<proteinExistence type="predicted"/>
<feature type="coiled-coil region" evidence="1">
    <location>
        <begin position="351"/>
        <end position="434"/>
    </location>
</feature>
<feature type="coiled-coil region" evidence="1">
    <location>
        <begin position="271"/>
        <end position="312"/>
    </location>
</feature>
<feature type="compositionally biased region" description="Basic and acidic residues" evidence="2">
    <location>
        <begin position="198"/>
        <end position="228"/>
    </location>
</feature>
<evidence type="ECO:0000256" key="2">
    <source>
        <dbReference type="SAM" id="MobiDB-lite"/>
    </source>
</evidence>
<reference evidence="3 4" key="1">
    <citation type="submission" date="2020-12" db="EMBL/GenBank/DDBJ databases">
        <title>Metabolic potential, ecology and presence of endohyphal bacteria is reflected in genomic diversity of Mucoromycotina.</title>
        <authorList>
            <person name="Muszewska A."/>
            <person name="Okrasinska A."/>
            <person name="Steczkiewicz K."/>
            <person name="Drgas O."/>
            <person name="Orlowska M."/>
            <person name="Perlinska-Lenart U."/>
            <person name="Aleksandrzak-Piekarczyk T."/>
            <person name="Szatraj K."/>
            <person name="Zielenkiewicz U."/>
            <person name="Pilsyk S."/>
            <person name="Malc E."/>
            <person name="Mieczkowski P."/>
            <person name="Kruszewska J.S."/>
            <person name="Biernat P."/>
            <person name="Pawlowska J."/>
        </authorList>
    </citation>
    <scope>NUCLEOTIDE SEQUENCE [LARGE SCALE GENOMIC DNA]</scope>
    <source>
        <strain evidence="3 4">CBS 142.35</strain>
    </source>
</reference>
<dbReference type="EMBL" id="JAEPRB010000226">
    <property type="protein sequence ID" value="KAG2218505.1"/>
    <property type="molecule type" value="Genomic_DNA"/>
</dbReference>
<feature type="region of interest" description="Disordered" evidence="2">
    <location>
        <begin position="554"/>
        <end position="574"/>
    </location>
</feature>
<evidence type="ECO:0000256" key="1">
    <source>
        <dbReference type="SAM" id="Coils"/>
    </source>
</evidence>
<feature type="compositionally biased region" description="Low complexity" evidence="2">
    <location>
        <begin position="122"/>
        <end position="167"/>
    </location>
</feature>
<protein>
    <submittedName>
        <fullName evidence="3">Uncharacterized protein</fullName>
    </submittedName>
</protein>
<organism evidence="3 4">
    <name type="scientific">Circinella minor</name>
    <dbReference type="NCBI Taxonomy" id="1195481"/>
    <lineage>
        <taxon>Eukaryota</taxon>
        <taxon>Fungi</taxon>
        <taxon>Fungi incertae sedis</taxon>
        <taxon>Mucoromycota</taxon>
        <taxon>Mucoromycotina</taxon>
        <taxon>Mucoromycetes</taxon>
        <taxon>Mucorales</taxon>
        <taxon>Lichtheimiaceae</taxon>
        <taxon>Circinella</taxon>
    </lineage>
</organism>
<dbReference type="Proteomes" id="UP000646827">
    <property type="component" value="Unassembled WGS sequence"/>
</dbReference>
<feature type="compositionally biased region" description="Low complexity" evidence="2">
    <location>
        <begin position="183"/>
        <end position="194"/>
    </location>
</feature>
<evidence type="ECO:0000313" key="4">
    <source>
        <dbReference type="Proteomes" id="UP000646827"/>
    </source>
</evidence>
<feature type="compositionally biased region" description="Low complexity" evidence="2">
    <location>
        <begin position="43"/>
        <end position="54"/>
    </location>
</feature>
<feature type="coiled-coil region" evidence="1">
    <location>
        <begin position="468"/>
        <end position="545"/>
    </location>
</feature>
<dbReference type="OrthoDB" id="2289094at2759"/>
<feature type="region of interest" description="Disordered" evidence="2">
    <location>
        <begin position="1"/>
        <end position="267"/>
    </location>
</feature>
<feature type="coiled-coil region" evidence="1">
    <location>
        <begin position="691"/>
        <end position="732"/>
    </location>
</feature>
<feature type="compositionally biased region" description="Polar residues" evidence="2">
    <location>
        <begin position="94"/>
        <end position="121"/>
    </location>
</feature>
<comment type="caution">
    <text evidence="3">The sequence shown here is derived from an EMBL/GenBank/DDBJ whole genome shotgun (WGS) entry which is preliminary data.</text>
</comment>
<gene>
    <name evidence="3" type="ORF">INT45_004107</name>
</gene>